<gene>
    <name evidence="1" type="ORF">SAMN02745166_02673</name>
</gene>
<dbReference type="OrthoDB" id="199284at2"/>
<proteinExistence type="predicted"/>
<reference evidence="2" key="1">
    <citation type="submission" date="2017-02" db="EMBL/GenBank/DDBJ databases">
        <authorList>
            <person name="Varghese N."/>
            <person name="Submissions S."/>
        </authorList>
    </citation>
    <scope>NUCLEOTIDE SEQUENCE [LARGE SCALE GENOMIC DNA]</scope>
    <source>
        <strain evidence="2">ATCC 700200</strain>
    </source>
</reference>
<name>A0A1T4Y8P7_9BACT</name>
<accession>A0A1T4Y8P7</accession>
<protein>
    <submittedName>
        <fullName evidence="1">Uncharacterized protein</fullName>
    </submittedName>
</protein>
<keyword evidence="2" id="KW-1185">Reference proteome</keyword>
<dbReference type="RefSeq" id="WP_139373247.1">
    <property type="nucleotide sequence ID" value="NZ_FUYE01000008.1"/>
</dbReference>
<evidence type="ECO:0000313" key="2">
    <source>
        <dbReference type="Proteomes" id="UP000190774"/>
    </source>
</evidence>
<dbReference type="AlphaFoldDB" id="A0A1T4Y8P7"/>
<evidence type="ECO:0000313" key="1">
    <source>
        <dbReference type="EMBL" id="SKA98073.1"/>
    </source>
</evidence>
<sequence length="283" mass="31366">MSSPISAQTSDPTLRITLERAYQQWREAVLAQDSRAWAASITIYRQTVTRNMIVSQRKSFPKAVFDVPIDPPDLSGLRLLEAQAVGETAHLLYFGKMESGADAAKVPESTLMLKFFNERGVWKFDSTKLLSLQDQPEIVAQIKSGRPLEFLDYPEFTPPGKAPEVPALCEVPENVAGSTLQSFGYEAKMRINGFDYSVIQDSAQKMFVIGGLKNGVNEVSVVVKRTDIPAGEKRLLQLDFFVLTGIPNKPPIRVFHYESEANDLDGSIKMPVVITADVLSQGR</sequence>
<dbReference type="Proteomes" id="UP000190774">
    <property type="component" value="Unassembled WGS sequence"/>
</dbReference>
<dbReference type="EMBL" id="FUYE01000008">
    <property type="protein sequence ID" value="SKA98073.1"/>
    <property type="molecule type" value="Genomic_DNA"/>
</dbReference>
<organism evidence="1 2">
    <name type="scientific">Prosthecobacter debontii</name>
    <dbReference type="NCBI Taxonomy" id="48467"/>
    <lineage>
        <taxon>Bacteria</taxon>
        <taxon>Pseudomonadati</taxon>
        <taxon>Verrucomicrobiota</taxon>
        <taxon>Verrucomicrobiia</taxon>
        <taxon>Verrucomicrobiales</taxon>
        <taxon>Verrucomicrobiaceae</taxon>
        <taxon>Prosthecobacter</taxon>
    </lineage>
</organism>